<dbReference type="AlphaFoldDB" id="A0A0E1S2U2"/>
<protein>
    <submittedName>
        <fullName evidence="1">Uncharacterized protein</fullName>
    </submittedName>
</protein>
<dbReference type="RefSeq" id="XP_001244093.1">
    <property type="nucleotide sequence ID" value="XM_001244092.1"/>
</dbReference>
<reference evidence="2" key="1">
    <citation type="journal article" date="2009" name="Genome Res.">
        <title>Comparative genomic analyses of the human fungal pathogens Coccidioides and their relatives.</title>
        <authorList>
            <person name="Sharpton T.J."/>
            <person name="Stajich J.E."/>
            <person name="Rounsley S.D."/>
            <person name="Gardner M.J."/>
            <person name="Wortman J.R."/>
            <person name="Jordar V.S."/>
            <person name="Maiti R."/>
            <person name="Kodira C.D."/>
            <person name="Neafsey D.E."/>
            <person name="Zeng Q."/>
            <person name="Hung C.-Y."/>
            <person name="McMahan C."/>
            <person name="Muszewska A."/>
            <person name="Grynberg M."/>
            <person name="Mandel M.A."/>
            <person name="Kellner E.M."/>
            <person name="Barker B.M."/>
            <person name="Galgiani J.N."/>
            <person name="Orbach M.J."/>
            <person name="Kirkland T.N."/>
            <person name="Cole G.T."/>
            <person name="Henn M.R."/>
            <person name="Birren B.W."/>
            <person name="Taylor J.W."/>
        </authorList>
    </citation>
    <scope>NUCLEOTIDE SEQUENCE [LARGE SCALE GENOMIC DNA]</scope>
    <source>
        <strain evidence="2">RS</strain>
    </source>
</reference>
<gene>
    <name evidence="1" type="ORF">CIMG_03534</name>
</gene>
<dbReference type="InParanoid" id="A0A0E1S2U2"/>
<dbReference type="Proteomes" id="UP000001261">
    <property type="component" value="Unassembled WGS sequence"/>
</dbReference>
<dbReference type="GeneID" id="4562839"/>
<keyword evidence="2" id="KW-1185">Reference proteome</keyword>
<dbReference type="VEuPathDB" id="FungiDB:CIMG_03534"/>
<evidence type="ECO:0000313" key="1">
    <source>
        <dbReference type="EMBL" id="EAS32510.1"/>
    </source>
</evidence>
<evidence type="ECO:0000313" key="2">
    <source>
        <dbReference type="Proteomes" id="UP000001261"/>
    </source>
</evidence>
<dbReference type="KEGG" id="cim:CIMG_03534"/>
<proteinExistence type="predicted"/>
<accession>A0A0E1S2U2</accession>
<organism evidence="1 2">
    <name type="scientific">Coccidioides immitis (strain RS)</name>
    <name type="common">Valley fever fungus</name>
    <dbReference type="NCBI Taxonomy" id="246410"/>
    <lineage>
        <taxon>Eukaryota</taxon>
        <taxon>Fungi</taxon>
        <taxon>Dikarya</taxon>
        <taxon>Ascomycota</taxon>
        <taxon>Pezizomycotina</taxon>
        <taxon>Eurotiomycetes</taxon>
        <taxon>Eurotiomycetidae</taxon>
        <taxon>Onygenales</taxon>
        <taxon>Onygenaceae</taxon>
        <taxon>Coccidioides</taxon>
    </lineage>
</organism>
<dbReference type="EMBL" id="GG704916">
    <property type="protein sequence ID" value="EAS32510.1"/>
    <property type="molecule type" value="Genomic_DNA"/>
</dbReference>
<reference evidence="2" key="2">
    <citation type="journal article" date="2010" name="Genome Res.">
        <title>Population genomic sequencing of Coccidioides fungi reveals recent hybridization and transposon control.</title>
        <authorList>
            <person name="Neafsey D.E."/>
            <person name="Barker B.M."/>
            <person name="Sharpton T.J."/>
            <person name="Stajich J.E."/>
            <person name="Park D.J."/>
            <person name="Whiston E."/>
            <person name="Hung C.-Y."/>
            <person name="McMahan C."/>
            <person name="White J."/>
            <person name="Sykes S."/>
            <person name="Heiman D."/>
            <person name="Young S."/>
            <person name="Zeng Q."/>
            <person name="Abouelleil A."/>
            <person name="Aftuck L."/>
            <person name="Bessette D."/>
            <person name="Brown A."/>
            <person name="FitzGerald M."/>
            <person name="Lui A."/>
            <person name="Macdonald J.P."/>
            <person name="Priest M."/>
            <person name="Orbach M.J."/>
            <person name="Galgiani J.N."/>
            <person name="Kirkland T.N."/>
            <person name="Cole G.T."/>
            <person name="Birren B.W."/>
            <person name="Henn M.R."/>
            <person name="Taylor J.W."/>
            <person name="Rounsley S.D."/>
        </authorList>
    </citation>
    <scope>GENOME REANNOTATION</scope>
    <source>
        <strain evidence="2">RS</strain>
    </source>
</reference>
<name>A0A0E1S2U2_COCIM</name>
<sequence length="181" mass="20229">MKLTRRQSSFTKSSSWCLRVEANQAPDHQPGPQVPPESQLQCATVVTTTCMICSRAFWPGLCFAALMYWFSASPNAHHFIRKIGQVSRHASISTPSVEVLAPPGGSPKSNELFRIQISSHAESLSSVWNTPLKTTGLGWWMILAFADKQTEIAVLQDKYIYDNIISSMTIVQWTIEQCLLQ</sequence>